<dbReference type="InterPro" id="IPR038910">
    <property type="entry name" value="Hua1-like"/>
</dbReference>
<dbReference type="PANTHER" id="PTHR28031">
    <property type="entry name" value="PROLINE-RICH PROTEIN HUA1"/>
    <property type="match status" value="1"/>
</dbReference>
<sequence>MSHTSSSNVNIQDIITEESPPAYTLYPNLGEQSMAFGPNRPFENNTTQNVPQQQQNIYQAPNQHIIQPPLQNYSYFQNNNSVGGGNVIYSVVRPAFTTTNTIIPVIPINSQVNTSILRYPQGYICSKCNNTGYKGPGKSCKDCWRAFGVHPTGTTTSITYSSPGINSSITQITRPQQSNIVYARPGDPSIGGRLCPICQGSGKGNFYINQQLCSGCQGIGRVFK</sequence>
<name>A0A9N9DRH7_FUNMO</name>
<organism evidence="1 2">
    <name type="scientific">Funneliformis mosseae</name>
    <name type="common">Endomycorrhizal fungus</name>
    <name type="synonym">Glomus mosseae</name>
    <dbReference type="NCBI Taxonomy" id="27381"/>
    <lineage>
        <taxon>Eukaryota</taxon>
        <taxon>Fungi</taxon>
        <taxon>Fungi incertae sedis</taxon>
        <taxon>Mucoromycota</taxon>
        <taxon>Glomeromycotina</taxon>
        <taxon>Glomeromycetes</taxon>
        <taxon>Glomerales</taxon>
        <taxon>Glomeraceae</taxon>
        <taxon>Funneliformis</taxon>
    </lineage>
</organism>
<proteinExistence type="predicted"/>
<dbReference type="AlphaFoldDB" id="A0A9N9DRH7"/>
<dbReference type="EMBL" id="CAJVPP010004411">
    <property type="protein sequence ID" value="CAG8649458.1"/>
    <property type="molecule type" value="Genomic_DNA"/>
</dbReference>
<reference evidence="1" key="1">
    <citation type="submission" date="2021-06" db="EMBL/GenBank/DDBJ databases">
        <authorList>
            <person name="Kallberg Y."/>
            <person name="Tangrot J."/>
            <person name="Rosling A."/>
        </authorList>
    </citation>
    <scope>NUCLEOTIDE SEQUENCE</scope>
    <source>
        <strain evidence="1">87-6 pot B 2015</strain>
    </source>
</reference>
<dbReference type="GO" id="GO:0005737">
    <property type="term" value="C:cytoplasm"/>
    <property type="evidence" value="ECO:0007669"/>
    <property type="project" value="TreeGrafter"/>
</dbReference>
<accession>A0A9N9DRH7</accession>
<comment type="caution">
    <text evidence="1">The sequence shown here is derived from an EMBL/GenBank/DDBJ whole genome shotgun (WGS) entry which is preliminary data.</text>
</comment>
<protein>
    <submittedName>
        <fullName evidence="1">458_t:CDS:1</fullName>
    </submittedName>
</protein>
<gene>
    <name evidence="1" type="ORF">FMOSSE_LOCUS11402</name>
</gene>
<evidence type="ECO:0000313" key="1">
    <source>
        <dbReference type="EMBL" id="CAG8649458.1"/>
    </source>
</evidence>
<dbReference type="PANTHER" id="PTHR28031:SF1">
    <property type="entry name" value="PROLINE-RICH PROTEIN HUA1"/>
    <property type="match status" value="1"/>
</dbReference>
<dbReference type="Proteomes" id="UP000789375">
    <property type="component" value="Unassembled WGS sequence"/>
</dbReference>
<evidence type="ECO:0000313" key="2">
    <source>
        <dbReference type="Proteomes" id="UP000789375"/>
    </source>
</evidence>
<keyword evidence="2" id="KW-1185">Reference proteome</keyword>